<evidence type="ECO:0000256" key="5">
    <source>
        <dbReference type="ARBA" id="ARBA00022842"/>
    </source>
</evidence>
<dbReference type="SUPFAM" id="SSF56719">
    <property type="entry name" value="Type II DNA topoisomerase"/>
    <property type="match status" value="1"/>
</dbReference>
<comment type="catalytic activity">
    <reaction evidence="1">
        <text>ATP-dependent breakage, passage and rejoining of double-stranded DNA.</text>
        <dbReference type="EC" id="5.6.2.2"/>
    </reaction>
</comment>
<dbReference type="PROSITE" id="PS50880">
    <property type="entry name" value="TOPRIM"/>
    <property type="match status" value="1"/>
</dbReference>
<evidence type="ECO:0000259" key="8">
    <source>
        <dbReference type="PROSITE" id="PS50880"/>
    </source>
</evidence>
<dbReference type="InterPro" id="IPR003594">
    <property type="entry name" value="HATPase_dom"/>
</dbReference>
<dbReference type="FunFam" id="3.40.50.670:FF:000001">
    <property type="entry name" value="DNA topoisomerase 2"/>
    <property type="match status" value="1"/>
</dbReference>
<name>A0A9D1SJC3_9FIRM</name>
<dbReference type="InterPro" id="IPR001241">
    <property type="entry name" value="Topo_IIA"/>
</dbReference>
<dbReference type="InterPro" id="IPR006171">
    <property type="entry name" value="TOPRIM_dom"/>
</dbReference>
<evidence type="ECO:0000256" key="1">
    <source>
        <dbReference type="ARBA" id="ARBA00000185"/>
    </source>
</evidence>
<dbReference type="InterPro" id="IPR018522">
    <property type="entry name" value="TopoIIA_CS"/>
</dbReference>
<dbReference type="SUPFAM" id="SSF55874">
    <property type="entry name" value="ATPase domain of HSP90 chaperone/DNA topoisomerase II/histidine kinase"/>
    <property type="match status" value="1"/>
</dbReference>
<dbReference type="EC" id="5.6.2.2" evidence="3"/>
<dbReference type="Gene3D" id="3.30.565.10">
    <property type="entry name" value="Histidine kinase-like ATPase, C-terminal domain"/>
    <property type="match status" value="1"/>
</dbReference>
<dbReference type="InterPro" id="IPR013759">
    <property type="entry name" value="Topo_IIA_B_C"/>
</dbReference>
<dbReference type="SMART" id="SM00387">
    <property type="entry name" value="HATPase_c"/>
    <property type="match status" value="1"/>
</dbReference>
<evidence type="ECO:0000256" key="6">
    <source>
        <dbReference type="ARBA" id="ARBA00023125"/>
    </source>
</evidence>
<dbReference type="Gene3D" id="3.40.50.670">
    <property type="match status" value="1"/>
</dbReference>
<protein>
    <recommendedName>
        <fullName evidence="3">DNA topoisomerase (ATP-hydrolyzing)</fullName>
        <ecNumber evidence="3">5.6.2.2</ecNumber>
    </recommendedName>
</protein>
<dbReference type="GO" id="GO:0005524">
    <property type="term" value="F:ATP binding"/>
    <property type="evidence" value="ECO:0007669"/>
    <property type="project" value="InterPro"/>
</dbReference>
<dbReference type="PROSITE" id="PS00177">
    <property type="entry name" value="TOPOISOMERASE_II"/>
    <property type="match status" value="1"/>
</dbReference>
<dbReference type="Pfam" id="PF01751">
    <property type="entry name" value="Toprim"/>
    <property type="match status" value="1"/>
</dbReference>
<dbReference type="CDD" id="cd00822">
    <property type="entry name" value="TopoII_Trans_DNA_gyrase"/>
    <property type="match status" value="1"/>
</dbReference>
<feature type="domain" description="Toprim" evidence="8">
    <location>
        <begin position="433"/>
        <end position="547"/>
    </location>
</feature>
<evidence type="ECO:0000256" key="2">
    <source>
        <dbReference type="ARBA" id="ARBA00001946"/>
    </source>
</evidence>
<dbReference type="PRINTS" id="PR00418">
    <property type="entry name" value="TPI2FAMILY"/>
</dbReference>
<accession>A0A9D1SJC3</accession>
<dbReference type="EMBL" id="DVNJ01000011">
    <property type="protein sequence ID" value="HIU62599.1"/>
    <property type="molecule type" value="Genomic_DNA"/>
</dbReference>
<dbReference type="PRINTS" id="PR01159">
    <property type="entry name" value="DNAGYRASEB"/>
</dbReference>
<dbReference type="InterPro" id="IPR013506">
    <property type="entry name" value="Topo_IIA_bsu_dom2"/>
</dbReference>
<dbReference type="GO" id="GO:0046872">
    <property type="term" value="F:metal ion binding"/>
    <property type="evidence" value="ECO:0007669"/>
    <property type="project" value="UniProtKB-KW"/>
</dbReference>
<dbReference type="AlphaFoldDB" id="A0A9D1SJC3"/>
<dbReference type="Pfam" id="PF00204">
    <property type="entry name" value="DNA_gyraseB"/>
    <property type="match status" value="1"/>
</dbReference>
<dbReference type="SUPFAM" id="SSF54211">
    <property type="entry name" value="Ribosomal protein S5 domain 2-like"/>
    <property type="match status" value="1"/>
</dbReference>
<dbReference type="Pfam" id="PF00986">
    <property type="entry name" value="DNA_gyraseB_C"/>
    <property type="match status" value="1"/>
</dbReference>
<comment type="cofactor">
    <cofactor evidence="2">
        <name>Mg(2+)</name>
        <dbReference type="ChEBI" id="CHEBI:18420"/>
    </cofactor>
</comment>
<evidence type="ECO:0000256" key="7">
    <source>
        <dbReference type="ARBA" id="ARBA00023235"/>
    </source>
</evidence>
<dbReference type="InterPro" id="IPR000565">
    <property type="entry name" value="Topo_IIA_B"/>
</dbReference>
<organism evidence="9 10">
    <name type="scientific">Candidatus Caccalectryoclostridium excrementigallinarum</name>
    <dbReference type="NCBI Taxonomy" id="2840710"/>
    <lineage>
        <taxon>Bacteria</taxon>
        <taxon>Bacillati</taxon>
        <taxon>Bacillota</taxon>
        <taxon>Clostridia</taxon>
        <taxon>Christensenellales</taxon>
        <taxon>Christensenellaceae</taxon>
        <taxon>Christensenellaceae incertae sedis</taxon>
        <taxon>Candidatus Caccalectryoclostridium</taxon>
    </lineage>
</organism>
<keyword evidence="4" id="KW-0479">Metal-binding</keyword>
<dbReference type="SMART" id="SM00433">
    <property type="entry name" value="TOP2c"/>
    <property type="match status" value="1"/>
</dbReference>
<dbReference type="InterPro" id="IPR002288">
    <property type="entry name" value="DNA_gyrase_B_C"/>
</dbReference>
<keyword evidence="7" id="KW-0413">Isomerase</keyword>
<dbReference type="Pfam" id="PF02518">
    <property type="entry name" value="HATPase_c"/>
    <property type="match status" value="1"/>
</dbReference>
<dbReference type="Proteomes" id="UP000824145">
    <property type="component" value="Unassembled WGS sequence"/>
</dbReference>
<evidence type="ECO:0000313" key="9">
    <source>
        <dbReference type="EMBL" id="HIU62599.1"/>
    </source>
</evidence>
<keyword evidence="5" id="KW-0460">Magnesium</keyword>
<dbReference type="InterPro" id="IPR014721">
    <property type="entry name" value="Ribsml_uS5_D2-typ_fold_subgr"/>
</dbReference>
<dbReference type="Gene3D" id="3.30.230.10">
    <property type="match status" value="1"/>
</dbReference>
<evidence type="ECO:0000256" key="4">
    <source>
        <dbReference type="ARBA" id="ARBA00022723"/>
    </source>
</evidence>
<dbReference type="GO" id="GO:0006265">
    <property type="term" value="P:DNA topological change"/>
    <property type="evidence" value="ECO:0007669"/>
    <property type="project" value="InterPro"/>
</dbReference>
<dbReference type="PANTHER" id="PTHR45866">
    <property type="entry name" value="DNA GYRASE/TOPOISOMERASE SUBUNIT B"/>
    <property type="match status" value="1"/>
</dbReference>
<reference evidence="9" key="1">
    <citation type="submission" date="2020-10" db="EMBL/GenBank/DDBJ databases">
        <authorList>
            <person name="Gilroy R."/>
        </authorList>
    </citation>
    <scope>NUCLEOTIDE SEQUENCE</scope>
    <source>
        <strain evidence="9">9366</strain>
    </source>
</reference>
<proteinExistence type="predicted"/>
<comment type="caution">
    <text evidence="9">The sequence shown here is derived from an EMBL/GenBank/DDBJ whole genome shotgun (WGS) entry which is preliminary data.</text>
</comment>
<dbReference type="InterPro" id="IPR013760">
    <property type="entry name" value="Topo_IIA-like_dom_sf"/>
</dbReference>
<dbReference type="GO" id="GO:0003677">
    <property type="term" value="F:DNA binding"/>
    <property type="evidence" value="ECO:0007669"/>
    <property type="project" value="UniProtKB-KW"/>
</dbReference>
<dbReference type="NCBIfam" id="NF004189">
    <property type="entry name" value="PRK05644.1"/>
    <property type="match status" value="1"/>
</dbReference>
<sequence>MAKVTDYSAKDIVVLEGLDAVRMRPGMYIGTTGAKGMHHILWEILDNSMDEVANGYGDHVLIEIFPDNSAAVTDNGRGIPVDLHPKYNIPAVEMVFTMLHAGGKFSDKKYDFSGGLHGVGASVTNALSSWLMVEVWRDKKKYTEKFHSPLVDGKIKSGVVKEPLKAEPAPNAGTGTRVTFLPDPSVFQNEKFSFETISRHVRELAYLNAGLRITVKKYGSEGEPDQENSFCYEGGLKDFVLSLNEGKQPKYAEPVYVERKSKECQVMLAFQHTDSYTENIFSYVNNIQTSEGGTHETGFKSALTKVLNDFGRSRNIIKEKQANFLGEDYREGMTAVLAVKMHNVQFEGQTKTKLGNPEAKLMVENALSDALKEALSKAKKDVIDGIFEKAATAAKARESAAKAKDVARKLNAMTTSALIGKLSGCTGKKSELNELYIVEGDSAGGSAKQGRDRRFQAILPLRGKPLNAEKKRIHDILENDELSTLINALGTGFGKDFDISKLKYGKVIILADADQDGAHIRALLLAFFFRYMRELVLEGHVYIGMPPLYKIADKKGVRYAYDDKELESMLEEAGRGYTLQRYKGLGEMNPEQLWETTLSPESRTLMRVTIESAAEAEQMVTMLMGDDSKSRKDYIFREANFNKKDNFKDIKG</sequence>
<dbReference type="InterPro" id="IPR036890">
    <property type="entry name" value="HATPase_C_sf"/>
</dbReference>
<evidence type="ECO:0000313" key="10">
    <source>
        <dbReference type="Proteomes" id="UP000824145"/>
    </source>
</evidence>
<dbReference type="PANTHER" id="PTHR45866:SF12">
    <property type="entry name" value="DNA TOPOISOMERASE 4 SUBUNIT B"/>
    <property type="match status" value="1"/>
</dbReference>
<dbReference type="CDD" id="cd16928">
    <property type="entry name" value="HATPase_GyrB-like"/>
    <property type="match status" value="1"/>
</dbReference>
<evidence type="ECO:0000256" key="3">
    <source>
        <dbReference type="ARBA" id="ARBA00012895"/>
    </source>
</evidence>
<keyword evidence="6" id="KW-0238">DNA-binding</keyword>
<reference evidence="9" key="2">
    <citation type="journal article" date="2021" name="PeerJ">
        <title>Extensive microbial diversity within the chicken gut microbiome revealed by metagenomics and culture.</title>
        <authorList>
            <person name="Gilroy R."/>
            <person name="Ravi A."/>
            <person name="Getino M."/>
            <person name="Pursley I."/>
            <person name="Horton D.L."/>
            <person name="Alikhan N.F."/>
            <person name="Baker D."/>
            <person name="Gharbi K."/>
            <person name="Hall N."/>
            <person name="Watson M."/>
            <person name="Adriaenssens E.M."/>
            <person name="Foster-Nyarko E."/>
            <person name="Jarju S."/>
            <person name="Secka A."/>
            <person name="Antonio M."/>
            <person name="Oren A."/>
            <person name="Chaudhuri R.R."/>
            <person name="La Ragione R."/>
            <person name="Hildebrand F."/>
            <person name="Pallen M.J."/>
        </authorList>
    </citation>
    <scope>NUCLEOTIDE SEQUENCE</scope>
    <source>
        <strain evidence="9">9366</strain>
    </source>
</reference>
<dbReference type="GO" id="GO:0034335">
    <property type="term" value="F:DNA negative supercoiling activity"/>
    <property type="evidence" value="ECO:0007669"/>
    <property type="project" value="UniProtKB-ARBA"/>
</dbReference>
<dbReference type="InterPro" id="IPR020568">
    <property type="entry name" value="Ribosomal_Su5_D2-typ_SF"/>
</dbReference>
<gene>
    <name evidence="9" type="ORF">IAB07_02380</name>
</gene>